<accession>A0AC61R7Y6</accession>
<organism evidence="1 2">
    <name type="scientific">Dubosiella muris</name>
    <dbReference type="NCBI Taxonomy" id="3038133"/>
    <lineage>
        <taxon>Bacteria</taxon>
        <taxon>Bacillati</taxon>
        <taxon>Bacillota</taxon>
        <taxon>Erysipelotrichia</taxon>
        <taxon>Erysipelotrichales</taxon>
        <taxon>Erysipelotrichaceae</taxon>
        <taxon>Dubosiella</taxon>
    </lineage>
</organism>
<proteinExistence type="predicted"/>
<name>A0AC61R7Y6_9FIRM</name>
<evidence type="ECO:0000313" key="2">
    <source>
        <dbReference type="Proteomes" id="UP000308836"/>
    </source>
</evidence>
<dbReference type="EMBL" id="SRYG01000007">
    <property type="protein sequence ID" value="TGY66307.1"/>
    <property type="molecule type" value="Genomic_DNA"/>
</dbReference>
<evidence type="ECO:0000313" key="1">
    <source>
        <dbReference type="EMBL" id="TGY66307.1"/>
    </source>
</evidence>
<dbReference type="Proteomes" id="UP000308836">
    <property type="component" value="Unassembled WGS sequence"/>
</dbReference>
<keyword evidence="2" id="KW-1185">Reference proteome</keyword>
<reference evidence="1" key="1">
    <citation type="submission" date="2019-04" db="EMBL/GenBank/DDBJ databases">
        <title>Microbes associate with the intestines of laboratory mice.</title>
        <authorList>
            <person name="Navarre W."/>
            <person name="Wong E."/>
            <person name="Huang K."/>
            <person name="Tropini C."/>
            <person name="Ng K."/>
            <person name="Yu B."/>
        </authorList>
    </citation>
    <scope>NUCLEOTIDE SEQUENCE</scope>
    <source>
        <strain evidence="1">NM09_H32</strain>
    </source>
</reference>
<comment type="caution">
    <text evidence="1">The sequence shown here is derived from an EMBL/GenBank/DDBJ whole genome shotgun (WGS) entry which is preliminary data.</text>
</comment>
<protein>
    <submittedName>
        <fullName evidence="1">GNAT family N-acetyltransferase</fullName>
    </submittedName>
</protein>
<sequence length="168" mass="18794">MEVIRQAKPADSDAIRALYGAIHEAMKTTGEAIWDDVYPMCMVDEDIAHQRVFVLEAGEEIVGVYVLTASEKTDLAWEHAGEQSGTLARMGVHPSRWNRGDGQRLLQSAKAQAAKQGYVALRLLVVDWNRRAMHAYERCGFHLVAGVHSLDTGERILRETGYECLLKK</sequence>
<gene>
    <name evidence="1" type="ORF">E5336_04390</name>
</gene>